<sequence length="311" mass="36151">ELQKSIALPSVCSLNLFTKGWNIIPGINDKIFETMKLKLISLALIKRHCVLCAHEISLKIHLFHNISKVEIIEFEDTGDKKSSERVVYIFDNFLPTEAVGTIDLIDFDKLLDILNLYISSLNNYIIKFLEEILYFIKSIEVINQNDNIKRLRFSVSYFEKNYFQKNIGSYLLQLIRNITFEPQCPNFPTTYLIKLFLYMESHITNSTDFIKKMQKIRLRPTDLFVSFDVESLFTQVPINTIQNTLNIIKDQRPPLSSAGVYKIPFSCGQIYIGETGRMVNLRIKEHQCDVRLKHVTQSALSEHRNRTSNTV</sequence>
<name>A0A151JX28_9HYME</name>
<protein>
    <recommendedName>
        <fullName evidence="1">Transposable element P transposase-like RNase H domain-containing protein</fullName>
    </recommendedName>
</protein>
<feature type="domain" description="Transposable element P transposase-like RNase H" evidence="1">
    <location>
        <begin position="25"/>
        <end position="83"/>
    </location>
</feature>
<dbReference type="InterPro" id="IPR048365">
    <property type="entry name" value="TNP-like_RNaseH_N"/>
</dbReference>
<dbReference type="Pfam" id="PF21787">
    <property type="entry name" value="TNP-like_RNaseH_N"/>
    <property type="match status" value="1"/>
</dbReference>
<evidence type="ECO:0000259" key="1">
    <source>
        <dbReference type="Pfam" id="PF21787"/>
    </source>
</evidence>
<reference evidence="2 3" key="1">
    <citation type="submission" date="2016-03" db="EMBL/GenBank/DDBJ databases">
        <title>Trachymyrmex septentrionalis WGS genome.</title>
        <authorList>
            <person name="Nygaard S."/>
            <person name="Hu H."/>
            <person name="Boomsma J."/>
            <person name="Zhang G."/>
        </authorList>
    </citation>
    <scope>NUCLEOTIDE SEQUENCE [LARGE SCALE GENOMIC DNA]</scope>
    <source>
        <strain evidence="2">Tsep2-gDNA-1</strain>
        <tissue evidence="2">Whole body</tissue>
    </source>
</reference>
<dbReference type="PANTHER" id="PTHR21301:SF10">
    <property type="entry name" value="REVERSE TRANSCRIPTASE DOMAIN-CONTAINING PROTEIN"/>
    <property type="match status" value="1"/>
</dbReference>
<keyword evidence="3" id="KW-1185">Reference proteome</keyword>
<evidence type="ECO:0000313" key="2">
    <source>
        <dbReference type="EMBL" id="KYN39253.1"/>
    </source>
</evidence>
<dbReference type="PANTHER" id="PTHR21301">
    <property type="entry name" value="REVERSE TRANSCRIPTASE"/>
    <property type="match status" value="1"/>
</dbReference>
<dbReference type="STRING" id="34720.A0A151JX28"/>
<dbReference type="Proteomes" id="UP000078541">
    <property type="component" value="Unassembled WGS sequence"/>
</dbReference>
<gene>
    <name evidence="2" type="ORF">ALC56_06362</name>
</gene>
<accession>A0A151JX28</accession>
<organism evidence="2 3">
    <name type="scientific">Trachymyrmex septentrionalis</name>
    <dbReference type="NCBI Taxonomy" id="34720"/>
    <lineage>
        <taxon>Eukaryota</taxon>
        <taxon>Metazoa</taxon>
        <taxon>Ecdysozoa</taxon>
        <taxon>Arthropoda</taxon>
        <taxon>Hexapoda</taxon>
        <taxon>Insecta</taxon>
        <taxon>Pterygota</taxon>
        <taxon>Neoptera</taxon>
        <taxon>Endopterygota</taxon>
        <taxon>Hymenoptera</taxon>
        <taxon>Apocrita</taxon>
        <taxon>Aculeata</taxon>
        <taxon>Formicoidea</taxon>
        <taxon>Formicidae</taxon>
        <taxon>Myrmicinae</taxon>
        <taxon>Trachymyrmex</taxon>
    </lineage>
</organism>
<dbReference type="EMBL" id="KQ981618">
    <property type="protein sequence ID" value="KYN39253.1"/>
    <property type="molecule type" value="Genomic_DNA"/>
</dbReference>
<feature type="non-terminal residue" evidence="2">
    <location>
        <position position="1"/>
    </location>
</feature>
<evidence type="ECO:0000313" key="3">
    <source>
        <dbReference type="Proteomes" id="UP000078541"/>
    </source>
</evidence>
<proteinExistence type="predicted"/>
<dbReference type="AlphaFoldDB" id="A0A151JX28"/>